<sequence>MDFSEAVRNPDPQLQGIKVGDQVAQYETCQVHWGYTMVTVAKIGRELIHTSDGRKFKIEDGMENYRSTVSYTRIVRLKETGMPERAPRAAADGGPT</sequence>
<organism evidence="1 2">
    <name type="scientific">Streptomyces caelestis</name>
    <dbReference type="NCBI Taxonomy" id="36816"/>
    <lineage>
        <taxon>Bacteria</taxon>
        <taxon>Bacillati</taxon>
        <taxon>Actinomycetota</taxon>
        <taxon>Actinomycetes</taxon>
        <taxon>Kitasatosporales</taxon>
        <taxon>Streptomycetaceae</taxon>
        <taxon>Streptomyces</taxon>
    </lineage>
</organism>
<dbReference type="RefSeq" id="WP_030819783.1">
    <property type="nucleotide sequence ID" value="NZ_LGCN01000001.1"/>
</dbReference>
<dbReference type="EMBL" id="LGCN01000001">
    <property type="protein sequence ID" value="KOT46665.1"/>
    <property type="molecule type" value="Genomic_DNA"/>
</dbReference>
<keyword evidence="2" id="KW-1185">Reference proteome</keyword>
<dbReference type="AlphaFoldDB" id="A0A0M8QUP8"/>
<dbReference type="Proteomes" id="UP000037773">
    <property type="component" value="Unassembled WGS sequence"/>
</dbReference>
<accession>A0A0M8QUP8</accession>
<dbReference type="PATRIC" id="fig|36816.3.peg.2"/>
<protein>
    <submittedName>
        <fullName evidence="1">Uncharacterized protein</fullName>
    </submittedName>
</protein>
<dbReference type="OrthoDB" id="9932012at2"/>
<evidence type="ECO:0000313" key="2">
    <source>
        <dbReference type="Proteomes" id="UP000037773"/>
    </source>
</evidence>
<comment type="caution">
    <text evidence="1">The sequence shown here is derived from an EMBL/GenBank/DDBJ whole genome shotgun (WGS) entry which is preliminary data.</text>
</comment>
<evidence type="ECO:0000313" key="1">
    <source>
        <dbReference type="EMBL" id="KOT46665.1"/>
    </source>
</evidence>
<proteinExistence type="predicted"/>
<reference evidence="1 2" key="1">
    <citation type="submission" date="2015-07" db="EMBL/GenBank/DDBJ databases">
        <authorList>
            <person name="Noorani M."/>
        </authorList>
    </citation>
    <scope>NUCLEOTIDE SEQUENCE [LARGE SCALE GENOMIC DNA]</scope>
    <source>
        <strain evidence="1 2">NRRL B-24567</strain>
    </source>
</reference>
<gene>
    <name evidence="1" type="ORF">ADK41_00010</name>
</gene>
<name>A0A0M8QUP8_9ACTN</name>